<protein>
    <submittedName>
        <fullName evidence="3">Uncharacterized protein</fullName>
    </submittedName>
</protein>
<evidence type="ECO:0000256" key="1">
    <source>
        <dbReference type="SAM" id="Coils"/>
    </source>
</evidence>
<sequence length="122" mass="13649">MEQDNAKQTSASQGRENPARGIWGEQEECGDFDNPQCDRGVGFTLGQVRHQPQRTSGEVREGNDFTPGGETFGGTLSQLVEDCKEQIAGNNQIIDTLQSMNQSLEEKIDFYQRLLKQINVQE</sequence>
<dbReference type="KEGG" id="ava:Ava_D0042"/>
<feature type="coiled-coil region" evidence="1">
    <location>
        <begin position="94"/>
        <end position="121"/>
    </location>
</feature>
<proteinExistence type="predicted"/>
<evidence type="ECO:0000256" key="2">
    <source>
        <dbReference type="SAM" id="MobiDB-lite"/>
    </source>
</evidence>
<evidence type="ECO:0000313" key="3">
    <source>
        <dbReference type="EMBL" id="ABA24707.1"/>
    </source>
</evidence>
<reference evidence="4" key="1">
    <citation type="journal article" date="2014" name="Stand. Genomic Sci.">
        <title>Complete genome sequence of Anabaena variabilis ATCC 29413.</title>
        <authorList>
            <person name="Thiel T."/>
            <person name="Pratte B.S."/>
            <person name="Zhong J."/>
            <person name="Goodwin L."/>
            <person name="Copeland A."/>
            <person name="Lucas S."/>
            <person name="Han C."/>
            <person name="Pitluck S."/>
            <person name="Land M.L."/>
            <person name="Kyrpides N.C."/>
            <person name="Woyke T."/>
        </authorList>
    </citation>
    <scope>NUCLEOTIDE SEQUENCE [LARGE SCALE GENOMIC DNA]</scope>
    <source>
        <strain evidence="4">ATCC 29413 / PCC 7937</strain>
    </source>
</reference>
<keyword evidence="1" id="KW-0175">Coiled coil</keyword>
<accession>Q3M2S9</accession>
<dbReference type="STRING" id="240292.Ava_D0042"/>
<dbReference type="HOGENOM" id="CLU_2021912_0_0_3"/>
<dbReference type="Proteomes" id="UP000002533">
    <property type="component" value="Miscellaneous, Incision element"/>
</dbReference>
<feature type="compositionally biased region" description="Polar residues" evidence="2">
    <location>
        <begin position="1"/>
        <end position="15"/>
    </location>
</feature>
<feature type="region of interest" description="Disordered" evidence="2">
    <location>
        <begin position="1"/>
        <end position="35"/>
    </location>
</feature>
<feature type="region of interest" description="Disordered" evidence="2">
    <location>
        <begin position="48"/>
        <end position="74"/>
    </location>
</feature>
<evidence type="ECO:0000313" key="4">
    <source>
        <dbReference type="Proteomes" id="UP000002533"/>
    </source>
</evidence>
<organism evidence="3 4">
    <name type="scientific">Trichormus variabilis (strain ATCC 29413 / PCC 7937)</name>
    <name type="common">Anabaena variabilis</name>
    <dbReference type="NCBI Taxonomy" id="240292"/>
    <lineage>
        <taxon>Bacteria</taxon>
        <taxon>Bacillati</taxon>
        <taxon>Cyanobacteriota</taxon>
        <taxon>Cyanophyceae</taxon>
        <taxon>Nostocales</taxon>
        <taxon>Nostocaceae</taxon>
        <taxon>Trichormus</taxon>
    </lineage>
</organism>
<dbReference type="EMBL" id="CP000118">
    <property type="protein sequence ID" value="ABA24707.1"/>
    <property type="molecule type" value="Genomic_DNA"/>
</dbReference>
<gene>
    <name evidence="3" type="ordered locus">Ava_D0042</name>
</gene>
<name>Q3M2S9_TRIV2</name>
<dbReference type="AlphaFoldDB" id="Q3M2S9"/>